<dbReference type="GO" id="GO:0032259">
    <property type="term" value="P:methylation"/>
    <property type="evidence" value="ECO:0007669"/>
    <property type="project" value="UniProtKB-KW"/>
</dbReference>
<keyword evidence="5" id="KW-0949">S-adenosyl-L-methionine</keyword>
<dbReference type="FunFam" id="3.40.1010.10:FF:000007">
    <property type="entry name" value="Ribosomal RNA small subunit methyltransferase I"/>
    <property type="match status" value="1"/>
</dbReference>
<dbReference type="GO" id="GO:0008168">
    <property type="term" value="F:methyltransferase activity"/>
    <property type="evidence" value="ECO:0007669"/>
    <property type="project" value="UniProtKB-KW"/>
</dbReference>
<reference evidence="7" key="1">
    <citation type="submission" date="2020-05" db="EMBL/GenBank/DDBJ databases">
        <authorList>
            <person name="Chiriac C."/>
            <person name="Salcher M."/>
            <person name="Ghai R."/>
            <person name="Kavagutti S V."/>
        </authorList>
    </citation>
    <scope>NUCLEOTIDE SEQUENCE</scope>
</reference>
<dbReference type="InterPro" id="IPR014777">
    <property type="entry name" value="4pyrrole_Mease_sub1"/>
</dbReference>
<dbReference type="EMBL" id="CAFBPN010000098">
    <property type="protein sequence ID" value="CAB5028421.1"/>
    <property type="molecule type" value="Genomic_DNA"/>
</dbReference>
<dbReference type="PANTHER" id="PTHR46111:SF1">
    <property type="entry name" value="RIBOSOMAL RNA SMALL SUBUNIT METHYLTRANSFERASE I"/>
    <property type="match status" value="1"/>
</dbReference>
<evidence type="ECO:0000256" key="1">
    <source>
        <dbReference type="ARBA" id="ARBA00022490"/>
    </source>
</evidence>
<dbReference type="Gene3D" id="3.30.950.10">
    <property type="entry name" value="Methyltransferase, Cobalt-precorrin-4 Transmethylase, Domain 2"/>
    <property type="match status" value="1"/>
</dbReference>
<dbReference type="FunFam" id="3.30.950.10:FF:000002">
    <property type="entry name" value="Ribosomal RNA small subunit methyltransferase I"/>
    <property type="match status" value="1"/>
</dbReference>
<evidence type="ECO:0000256" key="2">
    <source>
        <dbReference type="ARBA" id="ARBA00022552"/>
    </source>
</evidence>
<dbReference type="InterPro" id="IPR035996">
    <property type="entry name" value="4pyrrol_Methylase_sf"/>
</dbReference>
<keyword evidence="3" id="KW-0489">Methyltransferase</keyword>
<dbReference type="InterPro" id="IPR008189">
    <property type="entry name" value="rRNA_ssu_MeTfrase_I"/>
</dbReference>
<evidence type="ECO:0000256" key="5">
    <source>
        <dbReference type="ARBA" id="ARBA00022691"/>
    </source>
</evidence>
<dbReference type="CDD" id="cd11648">
    <property type="entry name" value="RsmI"/>
    <property type="match status" value="1"/>
</dbReference>
<keyword evidence="2" id="KW-0698">rRNA processing</keyword>
<evidence type="ECO:0000256" key="3">
    <source>
        <dbReference type="ARBA" id="ARBA00022603"/>
    </source>
</evidence>
<dbReference type="GO" id="GO:0006364">
    <property type="term" value="P:rRNA processing"/>
    <property type="evidence" value="ECO:0007669"/>
    <property type="project" value="UniProtKB-KW"/>
</dbReference>
<dbReference type="HAMAP" id="MF_01877">
    <property type="entry name" value="16SrRNA_methyltr_I"/>
    <property type="match status" value="1"/>
</dbReference>
<protein>
    <submittedName>
        <fullName evidence="7">Unannotated protein</fullName>
    </submittedName>
</protein>
<dbReference type="InterPro" id="IPR014776">
    <property type="entry name" value="4pyrrole_Mease_sub2"/>
</dbReference>
<dbReference type="PANTHER" id="PTHR46111">
    <property type="entry name" value="RIBOSOMAL RNA SMALL SUBUNIT METHYLTRANSFERASE I"/>
    <property type="match status" value="1"/>
</dbReference>
<dbReference type="AlphaFoldDB" id="A0A6J7RI53"/>
<dbReference type="Gene3D" id="3.40.1010.10">
    <property type="entry name" value="Cobalt-precorrin-4 Transmethylase, Domain 1"/>
    <property type="match status" value="1"/>
</dbReference>
<evidence type="ECO:0000259" key="6">
    <source>
        <dbReference type="Pfam" id="PF00590"/>
    </source>
</evidence>
<organism evidence="7">
    <name type="scientific">freshwater metagenome</name>
    <dbReference type="NCBI Taxonomy" id="449393"/>
    <lineage>
        <taxon>unclassified sequences</taxon>
        <taxon>metagenomes</taxon>
        <taxon>ecological metagenomes</taxon>
    </lineage>
</organism>
<dbReference type="SUPFAM" id="SSF53790">
    <property type="entry name" value="Tetrapyrrole methylase"/>
    <property type="match status" value="1"/>
</dbReference>
<evidence type="ECO:0000256" key="4">
    <source>
        <dbReference type="ARBA" id="ARBA00022679"/>
    </source>
</evidence>
<dbReference type="PIRSF" id="PIRSF005917">
    <property type="entry name" value="MTase_YraL"/>
    <property type="match status" value="1"/>
</dbReference>
<accession>A0A6J7RI53</accession>
<proteinExistence type="inferred from homology"/>
<sequence>MSGQLILVATPIGNLGDISERMKSVLEQADIIACEDSRHSGRLVKHMGITSPKYIVVNDHTERDTCNGIIEAIMGGKTVALITDAGTPGISDPGSVVVQAVIAAGLSVSAVPGPAALIMALIISGIPTTRFVFEGFLPRSGRDRAERLADIASEMRTVIFYEAPHRISRTLNDLAVACHPDRLIAVTRELTKMHEEVWRGSVSAAALHFATVEPMGEFVVVLAAAEAPLPADEDLIKEALVYEFSNGVSTRDAVDAVVKKTSAPKRVVYALALLMNNKEVTNEK</sequence>
<dbReference type="Pfam" id="PF00590">
    <property type="entry name" value="TP_methylase"/>
    <property type="match status" value="1"/>
</dbReference>
<dbReference type="InterPro" id="IPR000878">
    <property type="entry name" value="4pyrrol_Mease"/>
</dbReference>
<name>A0A6J7RI53_9ZZZZ</name>
<keyword evidence="4" id="KW-0808">Transferase</keyword>
<dbReference type="NCBIfam" id="TIGR00096">
    <property type="entry name" value="16S rRNA (cytidine(1402)-2'-O)-methyltransferase"/>
    <property type="match status" value="1"/>
</dbReference>
<feature type="domain" description="Tetrapyrrole methylase" evidence="6">
    <location>
        <begin position="5"/>
        <end position="204"/>
    </location>
</feature>
<gene>
    <name evidence="7" type="ORF">UFOPK4098_01322</name>
</gene>
<keyword evidence="1" id="KW-0963">Cytoplasm</keyword>
<evidence type="ECO:0000313" key="7">
    <source>
        <dbReference type="EMBL" id="CAB5028421.1"/>
    </source>
</evidence>